<keyword evidence="8" id="KW-0240">DNA-directed RNA polymerase</keyword>
<dbReference type="FunFam" id="3.40.1340.10:FF:000001">
    <property type="entry name" value="DNA-directed RNA polymerases I, II, and III subunit RPABC1"/>
    <property type="match status" value="1"/>
</dbReference>
<organism evidence="8 9">
    <name type="scientific">Skeletonema marinoi</name>
    <dbReference type="NCBI Taxonomy" id="267567"/>
    <lineage>
        <taxon>Eukaryota</taxon>
        <taxon>Sar</taxon>
        <taxon>Stramenopiles</taxon>
        <taxon>Ochrophyta</taxon>
        <taxon>Bacillariophyta</taxon>
        <taxon>Coscinodiscophyceae</taxon>
        <taxon>Thalassiosirophycidae</taxon>
        <taxon>Thalassiosirales</taxon>
        <taxon>Skeletonemataceae</taxon>
        <taxon>Skeletonema</taxon>
        <taxon>Skeletonema marinoi-dohrnii complex</taxon>
    </lineage>
</organism>
<dbReference type="Pfam" id="PF03871">
    <property type="entry name" value="RNA_pol_Rpb5_N"/>
    <property type="match status" value="1"/>
</dbReference>
<dbReference type="GO" id="GO:0006366">
    <property type="term" value="P:transcription by RNA polymerase II"/>
    <property type="evidence" value="ECO:0007669"/>
    <property type="project" value="TreeGrafter"/>
</dbReference>
<comment type="caution">
    <text evidence="8">The sequence shown here is derived from an EMBL/GenBank/DDBJ whole genome shotgun (WGS) entry which is preliminary data.</text>
</comment>
<keyword evidence="2" id="KW-0804">Transcription</keyword>
<dbReference type="GO" id="GO:0005736">
    <property type="term" value="C:RNA polymerase I complex"/>
    <property type="evidence" value="ECO:0007669"/>
    <property type="project" value="TreeGrafter"/>
</dbReference>
<evidence type="ECO:0000256" key="2">
    <source>
        <dbReference type="ARBA" id="ARBA00023163"/>
    </source>
</evidence>
<keyword evidence="9" id="KW-1185">Reference proteome</keyword>
<dbReference type="InterPro" id="IPR000783">
    <property type="entry name" value="RNA_pol_subH/Rpb5_C"/>
</dbReference>
<dbReference type="FunFam" id="3.90.940.20:FF:000001">
    <property type="entry name" value="DNA-directed RNA polymerases I, II, and III subunit RPABC1"/>
    <property type="match status" value="1"/>
</dbReference>
<dbReference type="InterPro" id="IPR036710">
    <property type="entry name" value="RNA_pol_Rpb5_N_sf"/>
</dbReference>
<dbReference type="GO" id="GO:0005665">
    <property type="term" value="C:RNA polymerase II, core complex"/>
    <property type="evidence" value="ECO:0007669"/>
    <property type="project" value="TreeGrafter"/>
</dbReference>
<dbReference type="GO" id="GO:0006362">
    <property type="term" value="P:transcription elongation by RNA polymerase I"/>
    <property type="evidence" value="ECO:0007669"/>
    <property type="project" value="TreeGrafter"/>
</dbReference>
<dbReference type="GO" id="GO:0042797">
    <property type="term" value="P:tRNA transcription by RNA polymerase III"/>
    <property type="evidence" value="ECO:0007669"/>
    <property type="project" value="TreeGrafter"/>
</dbReference>
<comment type="similarity">
    <text evidence="4">Belongs to the archaeal Rpo5/eukaryotic RPB5 RNA polymerase subunit family.</text>
</comment>
<evidence type="ECO:0000259" key="6">
    <source>
        <dbReference type="Pfam" id="PF01191"/>
    </source>
</evidence>
<dbReference type="Gene3D" id="3.40.1340.10">
    <property type="entry name" value="RNA polymerase, Rpb5, N-terminal domain"/>
    <property type="match status" value="1"/>
</dbReference>
<protein>
    <submittedName>
        <fullName evidence="8">DNA-directed RNA polymerases I, II, and III subunit RPABC1</fullName>
    </submittedName>
</protein>
<keyword evidence="3" id="KW-0539">Nucleus</keyword>
<dbReference type="InterPro" id="IPR035913">
    <property type="entry name" value="RPB5-like_sf"/>
</dbReference>
<evidence type="ECO:0000313" key="9">
    <source>
        <dbReference type="Proteomes" id="UP001224775"/>
    </source>
</evidence>
<evidence type="ECO:0000256" key="4">
    <source>
        <dbReference type="ARBA" id="ARBA00025765"/>
    </source>
</evidence>
<dbReference type="GO" id="GO:0005666">
    <property type="term" value="C:RNA polymerase III complex"/>
    <property type="evidence" value="ECO:0007669"/>
    <property type="project" value="TreeGrafter"/>
</dbReference>
<dbReference type="InterPro" id="IPR005571">
    <property type="entry name" value="RNA_pol_Rpb5_N"/>
</dbReference>
<dbReference type="Gene3D" id="3.90.940.20">
    <property type="entry name" value="RPB5-like RNA polymerase subunit"/>
    <property type="match status" value="1"/>
</dbReference>
<dbReference type="SUPFAM" id="SSF53036">
    <property type="entry name" value="Eukaryotic RPB5 N-terminal domain"/>
    <property type="match status" value="1"/>
</dbReference>
<dbReference type="AlphaFoldDB" id="A0AAD9DKF0"/>
<feature type="domain" description="RNA polymerase Rpb5 N-terminal" evidence="7">
    <location>
        <begin position="25"/>
        <end position="108"/>
    </location>
</feature>
<reference evidence="8" key="1">
    <citation type="submission" date="2023-06" db="EMBL/GenBank/DDBJ databases">
        <title>Survivors Of The Sea: Transcriptome response of Skeletonema marinoi to long-term dormancy.</title>
        <authorList>
            <person name="Pinder M.I.M."/>
            <person name="Kourtchenko O."/>
            <person name="Robertson E.K."/>
            <person name="Larsson T."/>
            <person name="Maumus F."/>
            <person name="Osuna-Cruz C.M."/>
            <person name="Vancaester E."/>
            <person name="Stenow R."/>
            <person name="Vandepoele K."/>
            <person name="Ploug H."/>
            <person name="Bruchert V."/>
            <person name="Godhe A."/>
            <person name="Topel M."/>
        </authorList>
    </citation>
    <scope>NUCLEOTIDE SEQUENCE</scope>
    <source>
        <strain evidence="8">R05AC</strain>
    </source>
</reference>
<comment type="subcellular location">
    <subcellularLocation>
        <location evidence="1">Nucleus</location>
    </subcellularLocation>
</comment>
<dbReference type="NCBIfam" id="NF007129">
    <property type="entry name" value="PRK09570.1"/>
    <property type="match status" value="1"/>
</dbReference>
<dbReference type="HAMAP" id="MF_00025">
    <property type="entry name" value="RNApol_Rpo5_RPB5"/>
    <property type="match status" value="1"/>
</dbReference>
<name>A0AAD9DKF0_9STRA</name>
<dbReference type="InterPro" id="IPR014381">
    <property type="entry name" value="Arch_Rpo5/euc_Rpb5"/>
</dbReference>
<evidence type="ECO:0000256" key="3">
    <source>
        <dbReference type="ARBA" id="ARBA00023242"/>
    </source>
</evidence>
<feature type="domain" description="RNA polymerase subunit H/Rpb5 C-terminal" evidence="6">
    <location>
        <begin position="151"/>
        <end position="223"/>
    </location>
</feature>
<dbReference type="Proteomes" id="UP001224775">
    <property type="component" value="Unassembled WGS sequence"/>
</dbReference>
<dbReference type="GO" id="GO:0003899">
    <property type="term" value="F:DNA-directed RNA polymerase activity"/>
    <property type="evidence" value="ECO:0007669"/>
    <property type="project" value="InterPro"/>
</dbReference>
<evidence type="ECO:0000259" key="7">
    <source>
        <dbReference type="Pfam" id="PF03871"/>
    </source>
</evidence>
<sequence>MMEVDTPTEPTNFNRGGGGVTLTPEASRLFRVYKTVSSMLTKRGYMVSREMREMTPMSFTERFGEFPSREGLTILVEKPDDSTNQLFVFFPEDEKVGVKPIKILTDRMKDEQVSNAILVLRGDITPFAKQAVMEMSDSFRIEHFKEPELLVDITQHTLVPEHLVLSQNEKQELLKRYRLRETQLPRIQPNDPVARYYGMKRGQVVKIIRPSETAGRYVTYRVCL</sequence>
<accession>A0AAD9DKF0</accession>
<dbReference type="GO" id="GO:0003677">
    <property type="term" value="F:DNA binding"/>
    <property type="evidence" value="ECO:0007669"/>
    <property type="project" value="InterPro"/>
</dbReference>
<dbReference type="PANTHER" id="PTHR10535">
    <property type="entry name" value="DNA-DIRECTED RNA POLYMERASES I, II, AND III SUBUNIT RPABC1"/>
    <property type="match status" value="1"/>
</dbReference>
<dbReference type="PIRSF" id="PIRSF000747">
    <property type="entry name" value="RPB5"/>
    <property type="match status" value="1"/>
</dbReference>
<dbReference type="PANTHER" id="PTHR10535:SF0">
    <property type="entry name" value="DNA-DIRECTED RNA POLYMERASES I, II, AND III SUBUNIT RPABC1"/>
    <property type="match status" value="1"/>
</dbReference>
<evidence type="ECO:0000256" key="5">
    <source>
        <dbReference type="SAM" id="MobiDB-lite"/>
    </source>
</evidence>
<gene>
    <name evidence="8" type="ORF">QTG54_000572</name>
</gene>
<dbReference type="SUPFAM" id="SSF55287">
    <property type="entry name" value="RPB5-like RNA polymerase subunit"/>
    <property type="match status" value="1"/>
</dbReference>
<evidence type="ECO:0000313" key="8">
    <source>
        <dbReference type="EMBL" id="KAK1748633.1"/>
    </source>
</evidence>
<dbReference type="Pfam" id="PF01191">
    <property type="entry name" value="RNA_pol_Rpb5_C"/>
    <property type="match status" value="1"/>
</dbReference>
<proteinExistence type="inferred from homology"/>
<evidence type="ECO:0000256" key="1">
    <source>
        <dbReference type="ARBA" id="ARBA00004123"/>
    </source>
</evidence>
<feature type="region of interest" description="Disordered" evidence="5">
    <location>
        <begin position="1"/>
        <end position="20"/>
    </location>
</feature>
<dbReference type="EMBL" id="JATAAI010000001">
    <property type="protein sequence ID" value="KAK1748633.1"/>
    <property type="molecule type" value="Genomic_DNA"/>
</dbReference>